<evidence type="ECO:0000313" key="5">
    <source>
        <dbReference type="EMBL" id="HJC72130.1"/>
    </source>
</evidence>
<dbReference type="GO" id="GO:0046872">
    <property type="term" value="F:metal ion binding"/>
    <property type="evidence" value="ECO:0007669"/>
    <property type="project" value="UniProtKB-KW"/>
</dbReference>
<dbReference type="InterPro" id="IPR000917">
    <property type="entry name" value="Sulfatase_N"/>
</dbReference>
<evidence type="ECO:0000256" key="2">
    <source>
        <dbReference type="ARBA" id="ARBA00022723"/>
    </source>
</evidence>
<dbReference type="GO" id="GO:0005737">
    <property type="term" value="C:cytoplasm"/>
    <property type="evidence" value="ECO:0007669"/>
    <property type="project" value="TreeGrafter"/>
</dbReference>
<keyword evidence="3 5" id="KW-0378">Hydrolase</keyword>
<dbReference type="EMBL" id="DWWA01000024">
    <property type="protein sequence ID" value="HJC72130.1"/>
    <property type="molecule type" value="Genomic_DNA"/>
</dbReference>
<dbReference type="InterPro" id="IPR017850">
    <property type="entry name" value="Alkaline_phosphatase_core_sf"/>
</dbReference>
<protein>
    <submittedName>
        <fullName evidence="5">Sulfatase-like hydrolase/transferase</fullName>
    </submittedName>
</protein>
<gene>
    <name evidence="5" type="ORF">H9698_04975</name>
</gene>
<dbReference type="PANTHER" id="PTHR45953:SF1">
    <property type="entry name" value="IDURONATE 2-SULFATASE"/>
    <property type="match status" value="1"/>
</dbReference>
<dbReference type="Proteomes" id="UP000823918">
    <property type="component" value="Unassembled WGS sequence"/>
</dbReference>
<dbReference type="SUPFAM" id="SSF53649">
    <property type="entry name" value="Alkaline phosphatase-like"/>
    <property type="match status" value="1"/>
</dbReference>
<organism evidence="5 6">
    <name type="scientific">Candidatus Ruthenibacterium merdavium</name>
    <dbReference type="NCBI Taxonomy" id="2838752"/>
    <lineage>
        <taxon>Bacteria</taxon>
        <taxon>Bacillati</taxon>
        <taxon>Bacillota</taxon>
        <taxon>Clostridia</taxon>
        <taxon>Eubacteriales</taxon>
        <taxon>Oscillospiraceae</taxon>
        <taxon>Ruthenibacterium</taxon>
    </lineage>
</organism>
<feature type="domain" description="Sulfatase N-terminal" evidence="4">
    <location>
        <begin position="6"/>
        <end position="335"/>
    </location>
</feature>
<dbReference type="Pfam" id="PF00884">
    <property type="entry name" value="Sulfatase"/>
    <property type="match status" value="1"/>
</dbReference>
<dbReference type="Gene3D" id="3.40.720.10">
    <property type="entry name" value="Alkaline Phosphatase, subunit A"/>
    <property type="match status" value="1"/>
</dbReference>
<evidence type="ECO:0000256" key="3">
    <source>
        <dbReference type="ARBA" id="ARBA00022801"/>
    </source>
</evidence>
<reference evidence="5" key="2">
    <citation type="submission" date="2021-04" db="EMBL/GenBank/DDBJ databases">
        <authorList>
            <person name="Gilroy R."/>
        </authorList>
    </citation>
    <scope>NUCLEOTIDE SEQUENCE</scope>
    <source>
        <strain evidence="5">5933</strain>
    </source>
</reference>
<comment type="similarity">
    <text evidence="1">Belongs to the sulfatase family.</text>
</comment>
<evidence type="ECO:0000259" key="4">
    <source>
        <dbReference type="Pfam" id="PF00884"/>
    </source>
</evidence>
<name>A0A9D2TJ16_9FIRM</name>
<dbReference type="PROSITE" id="PS00149">
    <property type="entry name" value="SULFATASE_2"/>
    <property type="match status" value="1"/>
</dbReference>
<comment type="caution">
    <text evidence="5">The sequence shown here is derived from an EMBL/GenBank/DDBJ whole genome shotgun (WGS) entry which is preliminary data.</text>
</comment>
<proteinExistence type="inferred from homology"/>
<accession>A0A9D2TJ16</accession>
<sequence length="497" mass="57472">MLRNRKVVFIMTDSQRHDMCSCYRETGLQTPCIDRLASRGMRFANAYTTQPVCQPARAAIFTGQYPHSCAGWSNSMGISDNVHTIGERLSDEGVHTAYVGKWHLDGGDYFGTGMCPKGWDERYWYDMRCYLQELSEDMRKSTRRADSMYERDYSAQDTYAYRCADRAVDFLKKYHEEDFFLTVSFDEPHDPYICPPPYVHMYDDFVFPKSKNVQDTLENKPDYQCAWAGGREKESKEDLEIKHPLFFGCNSFVDEQIGRVVDAVERYAPDAVIIYTSDHGDMLCSHSIHGKGPACYEEITHIPLIIAGKGIPQNTVNENIVSHLNLAPSIMELMGLSIPKVMDGSSMLETLEHPETAPNEHIFIEFGRYEVDHDGFGGFQPMRCAFDGRYKLCIHLLSSDELYDLKEDPDEMVNLIDSEAHAQVRNQLHDAILAEMNRTRDPFRGYYWHRRPWRTDAPEPSWAYTGMTRQREEDERYEPRQLNYADGMPMKDAVRKK</sequence>
<dbReference type="AlphaFoldDB" id="A0A9D2TJ16"/>
<reference evidence="5" key="1">
    <citation type="journal article" date="2021" name="PeerJ">
        <title>Extensive microbial diversity within the chicken gut microbiome revealed by metagenomics and culture.</title>
        <authorList>
            <person name="Gilroy R."/>
            <person name="Ravi A."/>
            <person name="Getino M."/>
            <person name="Pursley I."/>
            <person name="Horton D.L."/>
            <person name="Alikhan N.F."/>
            <person name="Baker D."/>
            <person name="Gharbi K."/>
            <person name="Hall N."/>
            <person name="Watson M."/>
            <person name="Adriaenssens E.M."/>
            <person name="Foster-Nyarko E."/>
            <person name="Jarju S."/>
            <person name="Secka A."/>
            <person name="Antonio M."/>
            <person name="Oren A."/>
            <person name="Chaudhuri R.R."/>
            <person name="La Ragione R."/>
            <person name="Hildebrand F."/>
            <person name="Pallen M.J."/>
        </authorList>
    </citation>
    <scope>NUCLEOTIDE SEQUENCE</scope>
    <source>
        <strain evidence="5">5933</strain>
    </source>
</reference>
<dbReference type="GO" id="GO:0008484">
    <property type="term" value="F:sulfuric ester hydrolase activity"/>
    <property type="evidence" value="ECO:0007669"/>
    <property type="project" value="TreeGrafter"/>
</dbReference>
<dbReference type="InterPro" id="IPR024607">
    <property type="entry name" value="Sulfatase_CS"/>
</dbReference>
<evidence type="ECO:0000313" key="6">
    <source>
        <dbReference type="Proteomes" id="UP000823918"/>
    </source>
</evidence>
<dbReference type="PANTHER" id="PTHR45953">
    <property type="entry name" value="IDURONATE 2-SULFATASE"/>
    <property type="match status" value="1"/>
</dbReference>
<keyword evidence="2" id="KW-0479">Metal-binding</keyword>
<evidence type="ECO:0000256" key="1">
    <source>
        <dbReference type="ARBA" id="ARBA00008779"/>
    </source>
</evidence>